<evidence type="ECO:0000256" key="2">
    <source>
        <dbReference type="ARBA" id="ARBA00022448"/>
    </source>
</evidence>
<feature type="transmembrane region" description="Helical" evidence="7">
    <location>
        <begin position="230"/>
        <end position="251"/>
    </location>
</feature>
<keyword evidence="6 7" id="KW-0472">Membrane</keyword>
<feature type="transmembrane region" description="Helical" evidence="7">
    <location>
        <begin position="155"/>
        <end position="179"/>
    </location>
</feature>
<feature type="transmembrane region" description="Helical" evidence="7">
    <location>
        <begin position="200"/>
        <end position="224"/>
    </location>
</feature>
<evidence type="ECO:0000259" key="8">
    <source>
        <dbReference type="PROSITE" id="PS50850"/>
    </source>
</evidence>
<dbReference type="InterPro" id="IPR050189">
    <property type="entry name" value="MFS_Efflux_Transporters"/>
</dbReference>
<dbReference type="InterPro" id="IPR036259">
    <property type="entry name" value="MFS_trans_sf"/>
</dbReference>
<evidence type="ECO:0000256" key="4">
    <source>
        <dbReference type="ARBA" id="ARBA00022692"/>
    </source>
</evidence>
<keyword evidence="2" id="KW-0813">Transport</keyword>
<feature type="domain" description="Major facilitator superfamily (MFS) profile" evidence="8">
    <location>
        <begin position="5"/>
        <end position="383"/>
    </location>
</feature>
<feature type="transmembrane region" description="Helical" evidence="7">
    <location>
        <begin position="126"/>
        <end position="149"/>
    </location>
</feature>
<comment type="caution">
    <text evidence="9">The sequence shown here is derived from an EMBL/GenBank/DDBJ whole genome shotgun (WGS) entry which is preliminary data.</text>
</comment>
<feature type="transmembrane region" description="Helical" evidence="7">
    <location>
        <begin position="38"/>
        <end position="59"/>
    </location>
</feature>
<dbReference type="SUPFAM" id="SSF103473">
    <property type="entry name" value="MFS general substrate transporter"/>
    <property type="match status" value="1"/>
</dbReference>
<organism evidence="9 10">
    <name type="scientific">Paenibacillus harenae</name>
    <dbReference type="NCBI Taxonomy" id="306543"/>
    <lineage>
        <taxon>Bacteria</taxon>
        <taxon>Bacillati</taxon>
        <taxon>Bacillota</taxon>
        <taxon>Bacilli</taxon>
        <taxon>Bacillales</taxon>
        <taxon>Paenibacillaceae</taxon>
        <taxon>Paenibacillus</taxon>
    </lineage>
</organism>
<accession>A0ABT9U660</accession>
<keyword evidence="4 7" id="KW-0812">Transmembrane</keyword>
<dbReference type="PROSITE" id="PS50850">
    <property type="entry name" value="MFS"/>
    <property type="match status" value="1"/>
</dbReference>
<evidence type="ECO:0000256" key="3">
    <source>
        <dbReference type="ARBA" id="ARBA00022475"/>
    </source>
</evidence>
<gene>
    <name evidence="9" type="ORF">J2T15_003367</name>
</gene>
<reference evidence="9 10" key="1">
    <citation type="submission" date="2023-07" db="EMBL/GenBank/DDBJ databases">
        <title>Sorghum-associated microbial communities from plants grown in Nebraska, USA.</title>
        <authorList>
            <person name="Schachtman D."/>
        </authorList>
    </citation>
    <scope>NUCLEOTIDE SEQUENCE [LARGE SCALE GENOMIC DNA]</scope>
    <source>
        <strain evidence="9 10">CC482</strain>
    </source>
</reference>
<dbReference type="CDD" id="cd17324">
    <property type="entry name" value="MFS_NepI_like"/>
    <property type="match status" value="1"/>
</dbReference>
<evidence type="ECO:0000256" key="1">
    <source>
        <dbReference type="ARBA" id="ARBA00004651"/>
    </source>
</evidence>
<dbReference type="PANTHER" id="PTHR43124">
    <property type="entry name" value="PURINE EFFLUX PUMP PBUE"/>
    <property type="match status" value="1"/>
</dbReference>
<evidence type="ECO:0000256" key="5">
    <source>
        <dbReference type="ARBA" id="ARBA00022989"/>
    </source>
</evidence>
<dbReference type="InterPro" id="IPR011701">
    <property type="entry name" value="MFS"/>
</dbReference>
<keyword evidence="10" id="KW-1185">Reference proteome</keyword>
<proteinExistence type="predicted"/>
<feature type="transmembrane region" description="Helical" evidence="7">
    <location>
        <begin position="291"/>
        <end position="315"/>
    </location>
</feature>
<dbReference type="PANTHER" id="PTHR43124:SF10">
    <property type="entry name" value="PURINE EFFLUX PUMP PBUE"/>
    <property type="match status" value="1"/>
</dbReference>
<dbReference type="Pfam" id="PF07690">
    <property type="entry name" value="MFS_1"/>
    <property type="match status" value="1"/>
</dbReference>
<dbReference type="Gene3D" id="1.20.1250.20">
    <property type="entry name" value="MFS general substrate transporter like domains"/>
    <property type="match status" value="2"/>
</dbReference>
<feature type="transmembrane region" description="Helical" evidence="7">
    <location>
        <begin position="71"/>
        <end position="90"/>
    </location>
</feature>
<evidence type="ECO:0000256" key="6">
    <source>
        <dbReference type="ARBA" id="ARBA00023136"/>
    </source>
</evidence>
<keyword evidence="3" id="KW-1003">Cell membrane</keyword>
<feature type="transmembrane region" description="Helical" evidence="7">
    <location>
        <begin position="96"/>
        <end position="114"/>
    </location>
</feature>
<dbReference type="RefSeq" id="WP_307205192.1">
    <property type="nucleotide sequence ID" value="NZ_JAUSSU010000006.1"/>
</dbReference>
<evidence type="ECO:0000313" key="10">
    <source>
        <dbReference type="Proteomes" id="UP001229346"/>
    </source>
</evidence>
<feature type="transmembrane region" description="Helical" evidence="7">
    <location>
        <begin position="360"/>
        <end position="379"/>
    </location>
</feature>
<evidence type="ECO:0000313" key="9">
    <source>
        <dbReference type="EMBL" id="MDQ0113924.1"/>
    </source>
</evidence>
<name>A0ABT9U660_PAEHA</name>
<comment type="subcellular location">
    <subcellularLocation>
        <location evidence="1">Cell membrane</location>
        <topology evidence="1">Multi-pass membrane protein</topology>
    </subcellularLocation>
</comment>
<keyword evidence="5 7" id="KW-1133">Transmembrane helix</keyword>
<feature type="transmembrane region" description="Helical" evidence="7">
    <location>
        <begin position="327"/>
        <end position="348"/>
    </location>
</feature>
<sequence length="390" mass="40334">MNKFLVYVIALGAFLVGAAELVVSGVVSAIAGDLGVSLALAGQLVTAFSLSFAIGTPFLIALTSRWTRKKVLAGAIAVYIIGSLVAVASFNYETLIVSRIILGASAGVYTVVAISSAAKLVSPNRIGAAIGTIAFGFSAAMALGVPLGVAIADWWGWRAIFLVLGALSLVILFILLRLLPQIEGDAQASFRSQLTVLRNPAISSGLLISLMACVSNAVLLTYIAPFLTDILHMNNVALGGIMLMLGVFGALGSRIGGYGADKWGAGQMIVGSLVLTALTLAFVPVFTMAPIVVLVLLALWMSSVFMTAPALNMYFIQQSPRSSNFVLSINLSIIHLGISLGAGAGGAAVNAIDTVLYHPWFASGAALLGLAAAALSLSLRRKRSSRPVAQ</sequence>
<evidence type="ECO:0000256" key="7">
    <source>
        <dbReference type="SAM" id="Phobius"/>
    </source>
</evidence>
<dbReference type="EMBL" id="JAUSSU010000006">
    <property type="protein sequence ID" value="MDQ0113924.1"/>
    <property type="molecule type" value="Genomic_DNA"/>
</dbReference>
<protein>
    <submittedName>
        <fullName evidence="9">DHA1 family putative efflux transporter-like MFS transporter</fullName>
    </submittedName>
</protein>
<dbReference type="Proteomes" id="UP001229346">
    <property type="component" value="Unassembled WGS sequence"/>
</dbReference>
<feature type="transmembrane region" description="Helical" evidence="7">
    <location>
        <begin position="263"/>
        <end position="285"/>
    </location>
</feature>
<dbReference type="InterPro" id="IPR020846">
    <property type="entry name" value="MFS_dom"/>
</dbReference>